<evidence type="ECO:0000256" key="4">
    <source>
        <dbReference type="PROSITE-ProRule" id="PRU00134"/>
    </source>
</evidence>
<organism evidence="6 7">
    <name type="scientific">Latimeria chalumnae</name>
    <name type="common">Coelacanth</name>
    <dbReference type="NCBI Taxonomy" id="7897"/>
    <lineage>
        <taxon>Eukaryota</taxon>
        <taxon>Metazoa</taxon>
        <taxon>Chordata</taxon>
        <taxon>Craniata</taxon>
        <taxon>Vertebrata</taxon>
        <taxon>Euteleostomi</taxon>
        <taxon>Coelacanthiformes</taxon>
        <taxon>Coelacanthidae</taxon>
        <taxon>Latimeria</taxon>
    </lineage>
</organism>
<reference evidence="6" key="3">
    <citation type="submission" date="2025-09" db="UniProtKB">
        <authorList>
            <consortium name="Ensembl"/>
        </authorList>
    </citation>
    <scope>IDENTIFICATION</scope>
</reference>
<dbReference type="Bgee" id="ENSLACG00000012396">
    <property type="expression patterns" value="Expressed in muscle tissue and 5 other cell types or tissues"/>
</dbReference>
<keyword evidence="7" id="KW-1185">Reference proteome</keyword>
<evidence type="ECO:0000256" key="3">
    <source>
        <dbReference type="ARBA" id="ARBA00022833"/>
    </source>
</evidence>
<dbReference type="SUPFAM" id="SSF144232">
    <property type="entry name" value="HIT/MYND zinc finger-like"/>
    <property type="match status" value="1"/>
</dbReference>
<dbReference type="InParanoid" id="H3AWR2"/>
<dbReference type="Proteomes" id="UP000008672">
    <property type="component" value="Unassembled WGS sequence"/>
</dbReference>
<dbReference type="GeneTree" id="ENSGT00660000097126"/>
<evidence type="ECO:0000259" key="5">
    <source>
        <dbReference type="PROSITE" id="PS50865"/>
    </source>
</evidence>
<name>H3AWR2_LATCH</name>
<dbReference type="GO" id="GO:0000981">
    <property type="term" value="F:DNA-binding transcription factor activity, RNA polymerase II-specific"/>
    <property type="evidence" value="ECO:0007669"/>
    <property type="project" value="TreeGrafter"/>
</dbReference>
<dbReference type="Gene3D" id="6.10.140.2220">
    <property type="match status" value="1"/>
</dbReference>
<feature type="domain" description="MYND-type" evidence="5">
    <location>
        <begin position="4"/>
        <end position="42"/>
    </location>
</feature>
<sequence length="186" mass="20997">KGSCMMCRRFLLVMKRCSKCGEAVYCSRECQKEHWPKHKSECNGSSACLVIHKTEDSLIGVTEKGKVCGRVLEIKHNKLKHTIKIPNHASGERSFGLISRHLRIPPEKLRLISKGKVVHKDNILTFLQENALFQAFGEQAECEDGLDPRDIEVLVAQLSVERNVAVRALRKTGELIDAILYISDNM</sequence>
<keyword evidence="1" id="KW-0479">Metal-binding</keyword>
<dbReference type="Ensembl" id="ENSLACT00000014182.1">
    <property type="protein sequence ID" value="ENSLACP00000014083.1"/>
    <property type="gene ID" value="ENSLACG00000012396.1"/>
</dbReference>
<dbReference type="OMA" id="VKCNKDK"/>
<keyword evidence="3" id="KW-0862">Zinc</keyword>
<dbReference type="PANTHER" id="PTHR10237">
    <property type="entry name" value="DEFORMED EPIDERMAL AUTOREGULATORY FACTOR 1 HOMOLOG SUPPRESSIN"/>
    <property type="match status" value="1"/>
</dbReference>
<protein>
    <recommendedName>
        <fullName evidence="5">MYND-type domain-containing protein</fullName>
    </recommendedName>
</protein>
<evidence type="ECO:0000313" key="7">
    <source>
        <dbReference type="Proteomes" id="UP000008672"/>
    </source>
</evidence>
<dbReference type="InterPro" id="IPR002893">
    <property type="entry name" value="Znf_MYND"/>
</dbReference>
<dbReference type="GO" id="GO:0005634">
    <property type="term" value="C:nucleus"/>
    <property type="evidence" value="ECO:0007669"/>
    <property type="project" value="TreeGrafter"/>
</dbReference>
<evidence type="ECO:0000313" key="6">
    <source>
        <dbReference type="Ensembl" id="ENSLACP00000014083.1"/>
    </source>
</evidence>
<dbReference type="Pfam" id="PF01753">
    <property type="entry name" value="zf-MYND"/>
    <property type="match status" value="1"/>
</dbReference>
<dbReference type="EMBL" id="AFYH01145312">
    <property type="status" value="NOT_ANNOTATED_CDS"/>
    <property type="molecule type" value="Genomic_DNA"/>
</dbReference>
<evidence type="ECO:0000256" key="2">
    <source>
        <dbReference type="ARBA" id="ARBA00022771"/>
    </source>
</evidence>
<accession>H3AWR2</accession>
<dbReference type="HOGENOM" id="CLU_090787_0_0_1"/>
<dbReference type="PROSITE" id="PS50865">
    <property type="entry name" value="ZF_MYND_2"/>
    <property type="match status" value="1"/>
</dbReference>
<dbReference type="PANTHER" id="PTHR10237:SF14">
    <property type="entry name" value="MYND-TYPE DOMAIN-CONTAINING PROTEIN"/>
    <property type="match status" value="1"/>
</dbReference>
<dbReference type="GO" id="GO:0008270">
    <property type="term" value="F:zinc ion binding"/>
    <property type="evidence" value="ECO:0007669"/>
    <property type="project" value="UniProtKB-KW"/>
</dbReference>
<dbReference type="PROSITE" id="PS01360">
    <property type="entry name" value="ZF_MYND_1"/>
    <property type="match status" value="1"/>
</dbReference>
<gene>
    <name evidence="6" type="primary">LOC102350019</name>
</gene>
<evidence type="ECO:0000256" key="1">
    <source>
        <dbReference type="ARBA" id="ARBA00022723"/>
    </source>
</evidence>
<keyword evidence="2 4" id="KW-0863">Zinc-finger</keyword>
<proteinExistence type="predicted"/>
<reference evidence="7" key="1">
    <citation type="submission" date="2011-08" db="EMBL/GenBank/DDBJ databases">
        <title>The draft genome of Latimeria chalumnae.</title>
        <authorList>
            <person name="Di Palma F."/>
            <person name="Alfoldi J."/>
            <person name="Johnson J."/>
            <person name="Berlin A."/>
            <person name="Gnerre S."/>
            <person name="Jaffe D."/>
            <person name="MacCallum I."/>
            <person name="Young S."/>
            <person name="Walker B.J."/>
            <person name="Lander E."/>
            <person name="Lindblad-Toh K."/>
        </authorList>
    </citation>
    <scope>NUCLEOTIDE SEQUENCE [LARGE SCALE GENOMIC DNA]</scope>
    <source>
        <strain evidence="7">Wild caught</strain>
    </source>
</reference>
<dbReference type="Gene3D" id="1.10.8.10">
    <property type="entry name" value="DNA helicase RuvA subunit, C-terminal domain"/>
    <property type="match status" value="1"/>
</dbReference>
<dbReference type="eggNOG" id="ENOG502S5YU">
    <property type="taxonomic scope" value="Eukaryota"/>
</dbReference>
<reference evidence="6" key="2">
    <citation type="submission" date="2025-08" db="UniProtKB">
        <authorList>
            <consortium name="Ensembl"/>
        </authorList>
    </citation>
    <scope>IDENTIFICATION</scope>
</reference>
<dbReference type="InterPro" id="IPR024119">
    <property type="entry name" value="TF_DEAF-1"/>
</dbReference>
<dbReference type="AlphaFoldDB" id="H3AWR2"/>
<dbReference type="CDD" id="cd14278">
    <property type="entry name" value="UBA_NAC_like"/>
    <property type="match status" value="1"/>
</dbReference>